<sequence>MTLLSLRAGRLAVDLAPDAGGSIARFALDGIGDLLRPASDAALASGTGKDTACYPLVPFSNRIANGRLAFGGEIFHLEPNWPGVRHPMHGDGWAHAWDVVRQDRTSAELVYLQEAGAGAAGWPFRYRARQTFALDEVSLTIGISIENLEDREVPAGLGLHPFFVSEADTELACRLGGVWHTDAEILPVQHVPVPREWDFSHSRPVEGMGLDHCFDGWDGDATVTWPSRGLRLTLSATEAFRHLVIYVPGGQRYFCAEPVSHANGAVGQSLLAAGATLAGEVSFCVSRI</sequence>
<dbReference type="RefSeq" id="WP_216959831.1">
    <property type="nucleotide sequence ID" value="NZ_JAHOPB010000001.1"/>
</dbReference>
<dbReference type="InterPro" id="IPR008183">
    <property type="entry name" value="Aldose_1/G6P_1-epimerase"/>
</dbReference>
<gene>
    <name evidence="1" type="ORF">KQ910_11530</name>
</gene>
<accession>A0ABS6IIG6</accession>
<reference evidence="1 2" key="1">
    <citation type="submission" date="2021-06" db="EMBL/GenBank/DDBJ databases">
        <authorList>
            <person name="Lee D.H."/>
        </authorList>
    </citation>
    <scope>NUCLEOTIDE SEQUENCE [LARGE SCALE GENOMIC DNA]</scope>
    <source>
        <strain evidence="1 2">MMS21-HV4-11</strain>
    </source>
</reference>
<name>A0ABS6IIG6_9HYPH</name>
<dbReference type="Pfam" id="PF01263">
    <property type="entry name" value="Aldose_epim"/>
    <property type="match status" value="1"/>
</dbReference>
<evidence type="ECO:0000313" key="2">
    <source>
        <dbReference type="Proteomes" id="UP000727907"/>
    </source>
</evidence>
<keyword evidence="2" id="KW-1185">Reference proteome</keyword>
<comment type="caution">
    <text evidence="1">The sequence shown here is derived from an EMBL/GenBank/DDBJ whole genome shotgun (WGS) entry which is preliminary data.</text>
</comment>
<dbReference type="EMBL" id="JAHOPB010000001">
    <property type="protein sequence ID" value="MBU8874394.1"/>
    <property type="molecule type" value="Genomic_DNA"/>
</dbReference>
<protein>
    <submittedName>
        <fullName evidence="1">Aldose 1-epimerase</fullName>
    </submittedName>
</protein>
<proteinExistence type="predicted"/>
<dbReference type="Proteomes" id="UP000727907">
    <property type="component" value="Unassembled WGS sequence"/>
</dbReference>
<organism evidence="1 2">
    <name type="scientific">Reyranella humidisoli</name>
    <dbReference type="NCBI Taxonomy" id="2849149"/>
    <lineage>
        <taxon>Bacteria</taxon>
        <taxon>Pseudomonadati</taxon>
        <taxon>Pseudomonadota</taxon>
        <taxon>Alphaproteobacteria</taxon>
        <taxon>Hyphomicrobiales</taxon>
        <taxon>Reyranellaceae</taxon>
        <taxon>Reyranella</taxon>
    </lineage>
</organism>
<evidence type="ECO:0000313" key="1">
    <source>
        <dbReference type="EMBL" id="MBU8874394.1"/>
    </source>
</evidence>
<dbReference type="CDD" id="cd09021">
    <property type="entry name" value="Aldose_epim_Ec_YphB"/>
    <property type="match status" value="1"/>
</dbReference>